<evidence type="ECO:0000313" key="2">
    <source>
        <dbReference type="EMBL" id="OEV02884.1"/>
    </source>
</evidence>
<dbReference type="PROSITE" id="PS50943">
    <property type="entry name" value="HTH_CROC1"/>
    <property type="match status" value="1"/>
</dbReference>
<dbReference type="Pfam" id="PF13560">
    <property type="entry name" value="HTH_31"/>
    <property type="match status" value="1"/>
</dbReference>
<feature type="domain" description="HTH cro/C1-type" evidence="1">
    <location>
        <begin position="19"/>
        <end position="66"/>
    </location>
</feature>
<dbReference type="CDD" id="cd00093">
    <property type="entry name" value="HTH_XRE"/>
    <property type="match status" value="1"/>
</dbReference>
<reference evidence="2 3" key="1">
    <citation type="journal article" date="2016" name="Front. Microbiol.">
        <title>Comparative Genomics Analysis of Streptomyces Species Reveals Their Adaptation to the Marine Environment and Their Diversity at the Genomic Level.</title>
        <authorList>
            <person name="Tian X."/>
            <person name="Zhang Z."/>
            <person name="Yang T."/>
            <person name="Chen M."/>
            <person name="Li J."/>
            <person name="Chen F."/>
            <person name="Yang J."/>
            <person name="Li W."/>
            <person name="Zhang B."/>
            <person name="Zhang Z."/>
            <person name="Wu J."/>
            <person name="Zhang C."/>
            <person name="Long L."/>
            <person name="Xiao J."/>
        </authorList>
    </citation>
    <scope>NUCLEOTIDE SEQUENCE [LARGE SCALE GENOMIC DNA]</scope>
    <source>
        <strain evidence="2 3">SCSIO 02100</strain>
    </source>
</reference>
<dbReference type="InterPro" id="IPR043917">
    <property type="entry name" value="DUF5753"/>
</dbReference>
<sequence length="271" mass="30081">MGQHSDSASTTLKYFGSQLKLLRTRASLSRAELADRAGYSESTIASVEQGRRVPQQELIERVDEALAAGGLLRAGGAYLVEARFPSWFQDFALLEADAVSLYLYSNHIIPGLLQTQDYARAVISGSCPPPDDEETDRRIAARIDRQNLLTRRPLPVLGFVLEEVVIRRPIGGPTVLKAQLERLAECARMRHISLQVMPTERESHAGLEGPMVLLETPERRNLAYIEGQRGSFLISEKEEVSVLTQRYGILRAQALDPEESLALVDRVMGEA</sequence>
<keyword evidence="2" id="KW-0238">DNA-binding</keyword>
<proteinExistence type="predicted"/>
<accession>A0A1E7KG76</accession>
<dbReference type="OrthoDB" id="5177600at2"/>
<dbReference type="SUPFAM" id="SSF47413">
    <property type="entry name" value="lambda repressor-like DNA-binding domains"/>
    <property type="match status" value="1"/>
</dbReference>
<keyword evidence="3" id="KW-1185">Reference proteome</keyword>
<dbReference type="SMART" id="SM00530">
    <property type="entry name" value="HTH_XRE"/>
    <property type="match status" value="1"/>
</dbReference>
<organism evidence="2 3">
    <name type="scientific">Streptomyces oceani</name>
    <dbReference type="NCBI Taxonomy" id="1075402"/>
    <lineage>
        <taxon>Bacteria</taxon>
        <taxon>Bacillati</taxon>
        <taxon>Actinomycetota</taxon>
        <taxon>Actinomycetes</taxon>
        <taxon>Kitasatosporales</taxon>
        <taxon>Streptomycetaceae</taxon>
        <taxon>Streptomyces</taxon>
    </lineage>
</organism>
<evidence type="ECO:0000259" key="1">
    <source>
        <dbReference type="PROSITE" id="PS50943"/>
    </source>
</evidence>
<comment type="caution">
    <text evidence="2">The sequence shown here is derived from an EMBL/GenBank/DDBJ whole genome shotgun (WGS) entry which is preliminary data.</text>
</comment>
<dbReference type="InterPro" id="IPR010982">
    <property type="entry name" value="Lambda_DNA-bd_dom_sf"/>
</dbReference>
<dbReference type="AlphaFoldDB" id="A0A1E7KG76"/>
<dbReference type="RefSeq" id="WP_070197283.1">
    <property type="nucleotide sequence ID" value="NZ_LJGU01000127.1"/>
</dbReference>
<evidence type="ECO:0000313" key="3">
    <source>
        <dbReference type="Proteomes" id="UP000176101"/>
    </source>
</evidence>
<dbReference type="Proteomes" id="UP000176101">
    <property type="component" value="Unassembled WGS sequence"/>
</dbReference>
<dbReference type="Gene3D" id="1.10.260.40">
    <property type="entry name" value="lambda repressor-like DNA-binding domains"/>
    <property type="match status" value="1"/>
</dbReference>
<dbReference type="PATRIC" id="fig|1075402.3.peg.1694"/>
<name>A0A1E7KG76_9ACTN</name>
<dbReference type="GO" id="GO:0003677">
    <property type="term" value="F:DNA binding"/>
    <property type="evidence" value="ECO:0007669"/>
    <property type="project" value="UniProtKB-KW"/>
</dbReference>
<dbReference type="STRING" id="1075402.AN216_13995"/>
<dbReference type="EMBL" id="LJGU01000127">
    <property type="protein sequence ID" value="OEV02884.1"/>
    <property type="molecule type" value="Genomic_DNA"/>
</dbReference>
<protein>
    <submittedName>
        <fullName evidence="2">DNA-binding protein</fullName>
    </submittedName>
</protein>
<dbReference type="InterPro" id="IPR001387">
    <property type="entry name" value="Cro/C1-type_HTH"/>
</dbReference>
<dbReference type="Pfam" id="PF19054">
    <property type="entry name" value="DUF5753"/>
    <property type="match status" value="1"/>
</dbReference>
<gene>
    <name evidence="2" type="ORF">AN216_13995</name>
</gene>